<keyword evidence="6 8" id="KW-0443">Lipid metabolism</keyword>
<evidence type="ECO:0000256" key="6">
    <source>
        <dbReference type="ARBA" id="ARBA00023098"/>
    </source>
</evidence>
<gene>
    <name evidence="8 10" type="primary">acpS</name>
    <name evidence="10" type="ORF">ENL70_03150</name>
</gene>
<dbReference type="HAMAP" id="MF_00101">
    <property type="entry name" value="AcpS"/>
    <property type="match status" value="1"/>
</dbReference>
<dbReference type="InterPro" id="IPR004568">
    <property type="entry name" value="Ppantetheine-prot_Trfase_dom"/>
</dbReference>
<comment type="subcellular location">
    <subcellularLocation>
        <location evidence="8">Cytoplasm</location>
    </subcellularLocation>
</comment>
<dbReference type="GO" id="GO:0000287">
    <property type="term" value="F:magnesium ion binding"/>
    <property type="evidence" value="ECO:0007669"/>
    <property type="project" value="UniProtKB-UniRule"/>
</dbReference>
<keyword evidence="5 8" id="KW-0460">Magnesium</keyword>
<evidence type="ECO:0000256" key="2">
    <source>
        <dbReference type="ARBA" id="ARBA00022679"/>
    </source>
</evidence>
<evidence type="ECO:0000256" key="5">
    <source>
        <dbReference type="ARBA" id="ARBA00022842"/>
    </source>
</evidence>
<evidence type="ECO:0000256" key="1">
    <source>
        <dbReference type="ARBA" id="ARBA00022516"/>
    </source>
</evidence>
<comment type="cofactor">
    <cofactor evidence="8">
        <name>Mg(2+)</name>
        <dbReference type="ChEBI" id="CHEBI:18420"/>
    </cofactor>
</comment>
<accession>A0A7C5PE07</accession>
<dbReference type="SUPFAM" id="SSF56214">
    <property type="entry name" value="4'-phosphopantetheinyl transferase"/>
    <property type="match status" value="1"/>
</dbReference>
<sequence>MIGIGIDIVSHKRIERVFNKFKYKFLEKIYKKSELEYCSKKKSYIECLSARFAAKEACIKAIYQSFSIKLQMKQIEINSKSGEGVDVKIRSDKLNLSNIKILVSISHEKDYSVAVAFIIENNN</sequence>
<keyword evidence="1 8" id="KW-0444">Lipid biosynthesis</keyword>
<evidence type="ECO:0000259" key="9">
    <source>
        <dbReference type="Pfam" id="PF01648"/>
    </source>
</evidence>
<dbReference type="InterPro" id="IPR037143">
    <property type="entry name" value="4-PPantetheinyl_Trfase_dom_sf"/>
</dbReference>
<keyword evidence="4 8" id="KW-0276">Fatty acid metabolism</keyword>
<dbReference type="EC" id="2.7.8.7" evidence="8"/>
<comment type="caution">
    <text evidence="10">The sequence shown here is derived from an EMBL/GenBank/DDBJ whole genome shotgun (WGS) entry which is preliminary data.</text>
</comment>
<comment type="similarity">
    <text evidence="8">Belongs to the P-Pant transferase superfamily. AcpS family.</text>
</comment>
<feature type="domain" description="4'-phosphopantetheinyl transferase" evidence="9">
    <location>
        <begin position="3"/>
        <end position="116"/>
    </location>
</feature>
<dbReference type="Pfam" id="PF01648">
    <property type="entry name" value="ACPS"/>
    <property type="match status" value="1"/>
</dbReference>
<comment type="catalytic activity">
    <reaction evidence="8">
        <text>apo-[ACP] + CoA = holo-[ACP] + adenosine 3',5'-bisphosphate + H(+)</text>
        <dbReference type="Rhea" id="RHEA:12068"/>
        <dbReference type="Rhea" id="RHEA-COMP:9685"/>
        <dbReference type="Rhea" id="RHEA-COMP:9690"/>
        <dbReference type="ChEBI" id="CHEBI:15378"/>
        <dbReference type="ChEBI" id="CHEBI:29999"/>
        <dbReference type="ChEBI" id="CHEBI:57287"/>
        <dbReference type="ChEBI" id="CHEBI:58343"/>
        <dbReference type="ChEBI" id="CHEBI:64479"/>
        <dbReference type="EC" id="2.7.8.7"/>
    </reaction>
</comment>
<dbReference type="AlphaFoldDB" id="A0A7C5PE07"/>
<comment type="function">
    <text evidence="8">Transfers the 4'-phosphopantetheine moiety from coenzyme A to a Ser of acyl-carrier-protein.</text>
</comment>
<dbReference type="InterPro" id="IPR002582">
    <property type="entry name" value="ACPS"/>
</dbReference>
<keyword evidence="3 8" id="KW-0479">Metal-binding</keyword>
<evidence type="ECO:0000313" key="10">
    <source>
        <dbReference type="EMBL" id="HHI65530.1"/>
    </source>
</evidence>
<reference evidence="10" key="1">
    <citation type="journal article" date="2020" name="mSystems">
        <title>Genome- and Community-Level Interaction Insights into Carbon Utilization and Element Cycling Functions of Hydrothermarchaeota in Hydrothermal Sediment.</title>
        <authorList>
            <person name="Zhou Z."/>
            <person name="Liu Y."/>
            <person name="Xu W."/>
            <person name="Pan J."/>
            <person name="Luo Z.H."/>
            <person name="Li M."/>
        </authorList>
    </citation>
    <scope>NUCLEOTIDE SEQUENCE [LARGE SCALE GENOMIC DNA]</scope>
    <source>
        <strain evidence="10">SpSt-1019</strain>
    </source>
</reference>
<evidence type="ECO:0000256" key="3">
    <source>
        <dbReference type="ARBA" id="ARBA00022723"/>
    </source>
</evidence>
<dbReference type="EMBL" id="DRUY01000108">
    <property type="protein sequence ID" value="HHI65530.1"/>
    <property type="molecule type" value="Genomic_DNA"/>
</dbReference>
<organism evidence="10">
    <name type="scientific">Thermodesulfobium narugense</name>
    <dbReference type="NCBI Taxonomy" id="184064"/>
    <lineage>
        <taxon>Bacteria</taxon>
        <taxon>Pseudomonadati</taxon>
        <taxon>Thermodesulfobiota</taxon>
        <taxon>Thermodesulfobiia</taxon>
        <taxon>Thermodesulfobiales</taxon>
        <taxon>Thermodesulfobiaceae</taxon>
        <taxon>Thermodesulfobium</taxon>
    </lineage>
</organism>
<evidence type="ECO:0000256" key="4">
    <source>
        <dbReference type="ARBA" id="ARBA00022832"/>
    </source>
</evidence>
<keyword evidence="8" id="KW-0963">Cytoplasm</keyword>
<dbReference type="NCBIfam" id="TIGR00516">
    <property type="entry name" value="acpS"/>
    <property type="match status" value="1"/>
</dbReference>
<feature type="binding site" evidence="8">
    <location>
        <position position="7"/>
    </location>
    <ligand>
        <name>Mg(2+)</name>
        <dbReference type="ChEBI" id="CHEBI:18420"/>
    </ligand>
</feature>
<protein>
    <recommendedName>
        <fullName evidence="8">Holo-[acyl-carrier-protein] synthase</fullName>
        <shortName evidence="8">Holo-ACP synthase</shortName>
        <ecNumber evidence="8">2.7.8.7</ecNumber>
    </recommendedName>
    <alternativeName>
        <fullName evidence="8">4'-phosphopantetheinyl transferase AcpS</fullName>
    </alternativeName>
</protein>
<name>A0A7C5PE07_9BACT</name>
<keyword evidence="2 8" id="KW-0808">Transferase</keyword>
<dbReference type="InterPro" id="IPR008278">
    <property type="entry name" value="4-PPantetheinyl_Trfase_dom"/>
</dbReference>
<dbReference type="GO" id="GO:0006633">
    <property type="term" value="P:fatty acid biosynthetic process"/>
    <property type="evidence" value="ECO:0007669"/>
    <property type="project" value="UniProtKB-UniRule"/>
</dbReference>
<evidence type="ECO:0000256" key="8">
    <source>
        <dbReference type="HAMAP-Rule" id="MF_00101"/>
    </source>
</evidence>
<keyword evidence="7 8" id="KW-0275">Fatty acid biosynthesis</keyword>
<dbReference type="Gene3D" id="3.90.470.20">
    <property type="entry name" value="4'-phosphopantetheinyl transferase domain"/>
    <property type="match status" value="1"/>
</dbReference>
<evidence type="ECO:0000256" key="7">
    <source>
        <dbReference type="ARBA" id="ARBA00023160"/>
    </source>
</evidence>
<feature type="binding site" evidence="8">
    <location>
        <position position="56"/>
    </location>
    <ligand>
        <name>Mg(2+)</name>
        <dbReference type="ChEBI" id="CHEBI:18420"/>
    </ligand>
</feature>
<dbReference type="GO" id="GO:0005737">
    <property type="term" value="C:cytoplasm"/>
    <property type="evidence" value="ECO:0007669"/>
    <property type="project" value="UniProtKB-SubCell"/>
</dbReference>
<dbReference type="GO" id="GO:0008897">
    <property type="term" value="F:holo-[acyl-carrier-protein] synthase activity"/>
    <property type="evidence" value="ECO:0007669"/>
    <property type="project" value="UniProtKB-UniRule"/>
</dbReference>
<proteinExistence type="inferred from homology"/>
<dbReference type="NCBIfam" id="TIGR00556">
    <property type="entry name" value="pantethn_trn"/>
    <property type="match status" value="1"/>
</dbReference>